<dbReference type="AlphaFoldDB" id="A0AA40IT83"/>
<dbReference type="EMBL" id="JENW01000131">
    <property type="protein sequence ID" value="KEI13459.1"/>
    <property type="molecule type" value="Genomic_DNA"/>
</dbReference>
<organism evidence="1 2">
    <name type="scientific">Clostridium novyi B str. ATCC 27606</name>
    <dbReference type="NCBI Taxonomy" id="1443123"/>
    <lineage>
        <taxon>Bacteria</taxon>
        <taxon>Bacillati</taxon>
        <taxon>Bacillota</taxon>
        <taxon>Clostridia</taxon>
        <taxon>Eubacteriales</taxon>
        <taxon>Clostridiaceae</taxon>
        <taxon>Clostridium</taxon>
    </lineage>
</organism>
<evidence type="ECO:0000313" key="2">
    <source>
        <dbReference type="Proteomes" id="UP000027770"/>
    </source>
</evidence>
<proteinExistence type="predicted"/>
<protein>
    <submittedName>
        <fullName evidence="1">Uncharacterized protein</fullName>
    </submittedName>
</protein>
<dbReference type="Proteomes" id="UP000027770">
    <property type="component" value="Unassembled WGS sequence"/>
</dbReference>
<dbReference type="InterPro" id="IPR038700">
    <property type="entry name" value="Thiol_cytolys_C_sf"/>
</dbReference>
<gene>
    <name evidence="1" type="ORF">Z959_02690</name>
</gene>
<evidence type="ECO:0000313" key="1">
    <source>
        <dbReference type="EMBL" id="KEI13459.1"/>
    </source>
</evidence>
<name>A0AA40IT83_CLONO</name>
<accession>A0AA40IT83</accession>
<comment type="caution">
    <text evidence="1">The sequence shown here is derived from an EMBL/GenBank/DDBJ whole genome shotgun (WGS) entry which is preliminary data.</text>
</comment>
<keyword evidence="2" id="KW-1185">Reference proteome</keyword>
<reference evidence="1 2" key="1">
    <citation type="submission" date="2014-02" db="EMBL/GenBank/DDBJ databases">
        <title>Plasmidome dynamics in the species complex Clostridium novyi sensu lato converts strains of independent lineages into distinctly different pathogens.</title>
        <authorList>
            <person name="Skarin H."/>
            <person name="Segerman B."/>
        </authorList>
    </citation>
    <scope>NUCLEOTIDE SEQUENCE [LARGE SCALE GENOMIC DNA]</scope>
    <source>
        <strain evidence="1 2">ATCC 27606</strain>
    </source>
</reference>
<dbReference type="RefSeq" id="WP_039221172.1">
    <property type="nucleotide sequence ID" value="NZ_JENW01000131.1"/>
</dbReference>
<dbReference type="Gene3D" id="2.60.40.1430">
    <property type="entry name" value="Perfringolysin, domain 4"/>
    <property type="match status" value="1"/>
</dbReference>
<sequence>MASVSNISSNMNTNDSSSYVQVKNTGVFLTSFDVTYLLEGQSYILTSYEFGTGITKRINIPQNATNITAKIEIAQFIGVWATVMVKVFPTSGKYCFQTSGTTLSPFCELLDCQNVPSVGDTPQQSCCCCCCCCQCPTQSSYTSTYNDPCSTTSYNYGSDYYSMNSCCGNCSSMNSCCGDGSTTYCSPMTSYCGDGSTTYCSPMTSCCGDGSTTYCSPMTSCCGDGSTTYCSPMTSCCGDGSTTYCSPMTSCGC</sequence>